<evidence type="ECO:0000313" key="2">
    <source>
        <dbReference type="Proteomes" id="UP000449092"/>
    </source>
</evidence>
<sequence length="60" mass="7149">MSNKLWLELSGMKYSIISDDYGHYKVPNSMIPEHMEMTQNYTFEDVGMNPEEIEKYKIEL</sequence>
<protein>
    <submittedName>
        <fullName evidence="1">Uncharacterized protein</fullName>
    </submittedName>
</protein>
<name>A0A845DB10_9BACT</name>
<accession>A0A845DB10</accession>
<gene>
    <name evidence="1" type="ORF">F4X82_03420</name>
</gene>
<comment type="caution">
    <text evidence="1">The sequence shown here is derived from an EMBL/GenBank/DDBJ whole genome shotgun (WGS) entry which is preliminary data.</text>
</comment>
<proteinExistence type="predicted"/>
<reference evidence="1 2" key="1">
    <citation type="submission" date="2019-09" db="EMBL/GenBank/DDBJ databases">
        <title>Characterisation of the sponge microbiome using genome-centric metagenomics.</title>
        <authorList>
            <person name="Engelberts J.P."/>
            <person name="Robbins S.J."/>
            <person name="De Goeij J.M."/>
            <person name="Aranda M."/>
            <person name="Bell S.C."/>
            <person name="Webster N.S."/>
        </authorList>
    </citation>
    <scope>NUCLEOTIDE SEQUENCE [LARGE SCALE GENOMIC DNA]</scope>
    <source>
        <strain evidence="1">SB0662_bin_43</strain>
    </source>
</reference>
<dbReference type="EMBL" id="VXOY01000030">
    <property type="protein sequence ID" value="MYE38537.1"/>
    <property type="molecule type" value="Genomic_DNA"/>
</dbReference>
<dbReference type="Proteomes" id="UP000449092">
    <property type="component" value="Unassembled WGS sequence"/>
</dbReference>
<dbReference type="AlphaFoldDB" id="A0A845DB10"/>
<organism evidence="1 2">
    <name type="scientific">Candidatus Spechtbacteria bacterium SB0662_bin_43</name>
    <dbReference type="NCBI Taxonomy" id="2604897"/>
    <lineage>
        <taxon>Bacteria</taxon>
        <taxon>Candidatus Spechtiibacteriota</taxon>
    </lineage>
</organism>
<evidence type="ECO:0000313" key="1">
    <source>
        <dbReference type="EMBL" id="MYE38537.1"/>
    </source>
</evidence>